<name>A0A1I7DA91_9BURK</name>
<protein>
    <submittedName>
        <fullName evidence="1">Uncharacterized protein</fullName>
    </submittedName>
</protein>
<dbReference type="AlphaFoldDB" id="A0A1I7DA91"/>
<accession>A0A1I7DA91</accession>
<evidence type="ECO:0000313" key="2">
    <source>
        <dbReference type="Proteomes" id="UP000198844"/>
    </source>
</evidence>
<dbReference type="EMBL" id="FPBH01000009">
    <property type="protein sequence ID" value="SFU08648.1"/>
    <property type="molecule type" value="Genomic_DNA"/>
</dbReference>
<dbReference type="RefSeq" id="WP_167378402.1">
    <property type="nucleotide sequence ID" value="NZ_FPBH01000009.1"/>
</dbReference>
<evidence type="ECO:0000313" key="1">
    <source>
        <dbReference type="EMBL" id="SFU08648.1"/>
    </source>
</evidence>
<organism evidence="1 2">
    <name type="scientific">Paraburkholderia aspalathi</name>
    <dbReference type="NCBI Taxonomy" id="1324617"/>
    <lineage>
        <taxon>Bacteria</taxon>
        <taxon>Pseudomonadati</taxon>
        <taxon>Pseudomonadota</taxon>
        <taxon>Betaproteobacteria</taxon>
        <taxon>Burkholderiales</taxon>
        <taxon>Burkholderiaceae</taxon>
        <taxon>Paraburkholderia</taxon>
    </lineage>
</organism>
<sequence>MKRNSNGKPTAFRRRRFCKLTVFRIATDGRLTRIRKYDVETGNDWMFWCGMVPLEV</sequence>
<gene>
    <name evidence="1" type="ORF">SAMN05192563_100991</name>
</gene>
<proteinExistence type="predicted"/>
<dbReference type="Proteomes" id="UP000198844">
    <property type="component" value="Unassembled WGS sequence"/>
</dbReference>
<reference evidence="1 2" key="1">
    <citation type="submission" date="2016-10" db="EMBL/GenBank/DDBJ databases">
        <authorList>
            <person name="de Groot N.N."/>
        </authorList>
    </citation>
    <scope>NUCLEOTIDE SEQUENCE [LARGE SCALE GENOMIC DNA]</scope>
    <source>
        <strain evidence="1 2">LMG 27731</strain>
    </source>
</reference>